<keyword evidence="2" id="KW-0597">Phosphoprotein</keyword>
<dbReference type="Proteomes" id="UP000507470">
    <property type="component" value="Unassembled WGS sequence"/>
</dbReference>
<sequence length="277" mass="31984">MSFNENLQRGQKVRLFGGRMGVIKGETDNFGFPLLEIKLEGGKLITEARYMFDIISEPDRRVTHTLEHDSPPPIPGELLYQFETDLKEVYIKRHMKILKICQRSKNQATARKNVSDMRTLTQLQEKNEIHEIPPEELNSLLCQYLFSVRKTDGEEYEPSTLRDDMGNVKLCKDSKSQEVLQMNKSNTKTRTGANLKNTREILAWDNATDPSKCPVEAFKLYKSKIPTKYSKPEDPFYCQENTNPDKSILWFKAQRVGINKLGKFMKKMALNTGNKIL</sequence>
<proteinExistence type="predicted"/>
<keyword evidence="3" id="KW-0832">Ubl conjugation</keyword>
<organism evidence="5 6">
    <name type="scientific">Mytilus coruscus</name>
    <name type="common">Sea mussel</name>
    <dbReference type="NCBI Taxonomy" id="42192"/>
    <lineage>
        <taxon>Eukaryota</taxon>
        <taxon>Metazoa</taxon>
        <taxon>Spiralia</taxon>
        <taxon>Lophotrochozoa</taxon>
        <taxon>Mollusca</taxon>
        <taxon>Bivalvia</taxon>
        <taxon>Autobranchia</taxon>
        <taxon>Pteriomorphia</taxon>
        <taxon>Mytilida</taxon>
        <taxon>Mytiloidea</taxon>
        <taxon>Mytilidae</taxon>
        <taxon>Mytilinae</taxon>
        <taxon>Mytilus</taxon>
    </lineage>
</organism>
<dbReference type="OrthoDB" id="6157981at2759"/>
<dbReference type="PANTHER" id="PTHR46963:SF2">
    <property type="match status" value="1"/>
</dbReference>
<keyword evidence="1" id="KW-1017">Isopeptide bond</keyword>
<dbReference type="InterPro" id="IPR042838">
    <property type="entry name" value="KIAA1958"/>
</dbReference>
<evidence type="ECO:0000256" key="1">
    <source>
        <dbReference type="ARBA" id="ARBA00022499"/>
    </source>
</evidence>
<name>A0A6J8DXN8_MYTCO</name>
<dbReference type="AlphaFoldDB" id="A0A6J8DXN8"/>
<evidence type="ECO:0000256" key="3">
    <source>
        <dbReference type="ARBA" id="ARBA00022843"/>
    </source>
</evidence>
<dbReference type="Pfam" id="PF12012">
    <property type="entry name" value="DUF3504"/>
    <property type="match status" value="1"/>
</dbReference>
<evidence type="ECO:0000313" key="5">
    <source>
        <dbReference type="EMBL" id="CAC5412064.1"/>
    </source>
</evidence>
<reference evidence="5 6" key="1">
    <citation type="submission" date="2020-06" db="EMBL/GenBank/DDBJ databases">
        <authorList>
            <person name="Li R."/>
            <person name="Bekaert M."/>
        </authorList>
    </citation>
    <scope>NUCLEOTIDE SEQUENCE [LARGE SCALE GENOMIC DNA]</scope>
    <source>
        <strain evidence="6">wild</strain>
    </source>
</reference>
<evidence type="ECO:0000259" key="4">
    <source>
        <dbReference type="Pfam" id="PF12012"/>
    </source>
</evidence>
<evidence type="ECO:0000313" key="6">
    <source>
        <dbReference type="Proteomes" id="UP000507470"/>
    </source>
</evidence>
<accession>A0A6J8DXN8</accession>
<protein>
    <recommendedName>
        <fullName evidence="4">ZMYM2-like/QRICH1 C-terminal domain-containing protein</fullName>
    </recommendedName>
</protein>
<gene>
    <name evidence="5" type="ORF">MCOR_45089</name>
</gene>
<keyword evidence="6" id="KW-1185">Reference proteome</keyword>
<evidence type="ECO:0000256" key="2">
    <source>
        <dbReference type="ARBA" id="ARBA00022553"/>
    </source>
</evidence>
<dbReference type="InterPro" id="IPR021893">
    <property type="entry name" value="ZMYM2-like_C"/>
</dbReference>
<feature type="domain" description="ZMYM2-like/QRICH1 C-terminal" evidence="4">
    <location>
        <begin position="169"/>
        <end position="268"/>
    </location>
</feature>
<dbReference type="PANTHER" id="PTHR46963">
    <property type="entry name" value="SIMILAR TO RIKEN CDNA E130308A19"/>
    <property type="match status" value="1"/>
</dbReference>
<dbReference type="EMBL" id="CACVKT020007969">
    <property type="protein sequence ID" value="CAC5412064.1"/>
    <property type="molecule type" value="Genomic_DNA"/>
</dbReference>